<dbReference type="InterPro" id="IPR010090">
    <property type="entry name" value="Phage_tape_meas"/>
</dbReference>
<evidence type="ECO:0000313" key="7">
    <source>
        <dbReference type="EMBL" id="PLR99169.1"/>
    </source>
</evidence>
<keyword evidence="3" id="KW-1133">Transmembrane helix</keyword>
<reference evidence="6 8" key="1">
    <citation type="submission" date="2017-11" db="EMBL/GenBank/DDBJ databases">
        <title>Comparitive Functional Genomics of Dry Heat Resistant strains isolated from the Viking Spacecraft.</title>
        <authorList>
            <person name="Seuylemezian A."/>
            <person name="Cooper K."/>
            <person name="Vaishampayan P."/>
        </authorList>
    </citation>
    <scope>NUCLEOTIDE SEQUENCE [LARGE SCALE GENOMIC DNA]</scope>
    <source>
        <strain evidence="6 8">M4.6</strain>
    </source>
</reference>
<evidence type="ECO:0000259" key="4">
    <source>
        <dbReference type="Pfam" id="PF01464"/>
    </source>
</evidence>
<dbReference type="PANTHER" id="PTHR37813">
    <property type="entry name" value="FELS-2 PROPHAGE PROTEIN"/>
    <property type="match status" value="1"/>
</dbReference>
<dbReference type="Pfam" id="PF01464">
    <property type="entry name" value="SLT"/>
    <property type="match status" value="1"/>
</dbReference>
<dbReference type="RefSeq" id="WP_101579445.1">
    <property type="nucleotide sequence ID" value="NZ_PGVA01000080.1"/>
</dbReference>
<comment type="caution">
    <text evidence="6">The sequence shown here is derived from an EMBL/GenBank/DDBJ whole genome shotgun (WGS) entry which is preliminary data.</text>
</comment>
<dbReference type="CDD" id="cd13402">
    <property type="entry name" value="LT_TF-like"/>
    <property type="match status" value="1"/>
</dbReference>
<feature type="transmembrane region" description="Helical" evidence="3">
    <location>
        <begin position="542"/>
        <end position="563"/>
    </location>
</feature>
<dbReference type="Proteomes" id="UP000235114">
    <property type="component" value="Unassembled WGS sequence"/>
</dbReference>
<evidence type="ECO:0000259" key="5">
    <source>
        <dbReference type="Pfam" id="PF10145"/>
    </source>
</evidence>
<dbReference type="InterPro" id="IPR008258">
    <property type="entry name" value="Transglycosylase_SLT_dom_1"/>
</dbReference>
<dbReference type="Proteomes" id="UP000234951">
    <property type="component" value="Unassembled WGS sequence"/>
</dbReference>
<evidence type="ECO:0000313" key="9">
    <source>
        <dbReference type="Proteomes" id="UP000235114"/>
    </source>
</evidence>
<evidence type="ECO:0000256" key="2">
    <source>
        <dbReference type="SAM" id="Coils"/>
    </source>
</evidence>
<feature type="coiled-coil region" evidence="2">
    <location>
        <begin position="660"/>
        <end position="687"/>
    </location>
</feature>
<evidence type="ECO:0000313" key="8">
    <source>
        <dbReference type="Proteomes" id="UP000234951"/>
    </source>
</evidence>
<evidence type="ECO:0008006" key="10">
    <source>
        <dbReference type="Google" id="ProtNLM"/>
    </source>
</evidence>
<dbReference type="AlphaFoldDB" id="A0A2N5GG09"/>
<evidence type="ECO:0000256" key="1">
    <source>
        <dbReference type="ARBA" id="ARBA00022612"/>
    </source>
</evidence>
<evidence type="ECO:0000256" key="3">
    <source>
        <dbReference type="SAM" id="Phobius"/>
    </source>
</evidence>
<dbReference type="Gene3D" id="1.10.530.10">
    <property type="match status" value="1"/>
</dbReference>
<accession>A0A2N5GG09</accession>
<protein>
    <recommendedName>
        <fullName evidence="10">Transglycosylase SLT domain-containing protein</fullName>
    </recommendedName>
</protein>
<keyword evidence="9" id="KW-1185">Reference proteome</keyword>
<keyword evidence="3" id="KW-0472">Membrane</keyword>
<dbReference type="OrthoDB" id="28713at2"/>
<feature type="domain" description="Transglycosylase SLT" evidence="4">
    <location>
        <begin position="1063"/>
        <end position="1136"/>
    </location>
</feature>
<sequence>MERIEGLSIGLDLETLKLERGLTGLKDRLKTVDSEMKANLSSFDRADQSVAKYETRLSGLNKRLEIQKRIVQESRAEYEKMVKEFGEGSKKAEAAARSYNNQVAALNTLERSIGRTTDEFKHFRDAQDQTQSSWAKFTGHAENAGKTLTGVGERLSGIGQTMTMSITAPLVGLGALALKSADDFDKAQGKMQASLGLTAAETKRLSDTAKTLWKEGFGANIEEISATMTTVEKNMSALSWATQDELEDIGRSASIIFDSFGADVNDTTKVANSLMMNFGKTSKEAFDLLTWGYQNGLDFSGEFLDTVNEYAPQFAAMGMSAEEMFGILEQGAVNGAFNLDKVGDAVKEFNIRIKDGSKTTSDAMGQLSSGTQAVWKSFLEGKATGKEVMDSIIKELSGMDDQVKANQIAVGVFGTQWEDLESSAVYAMGNVSDELAGVEGATEKAGKALYDNLGARVQSELRELGSSLMPLANVLMDVIEPALDSAADKVEQFTGWVKGLSPEGQKSVLMIGGLAAAIGPLVTGLGFASIGISGLISGLGLLTNPVGLTVLGIAGLAAGFLALDKEMDKPIIKSDIFKGKISEATQEAVGSYMKLHNEAEAELNALAAGQSEITDEMANSMIKRYQQMGDQVLAAMKQNHADQLAEQQALFDSSNVLTEEEEQKRMLRLQEQQLAEIEQHNATQERKYEIVRTINDENRIATEAELAELAELNRQSQLKAVEELSASQQEQLTILNNMKNQKSILEAEEAANTVNKSIETRDKVVKEAQKEYDQKIATIKLSRDVTGTIKAEEATAMIEEAERAKNETISKATDTHDEVVRQAQLQAGEHVDEVNWETGEVLGKWDQMYNGVLKAWNWVRELFGKAPLSKKGSVQENGRQIIKRQNARFAAYADGTSSSGHPGGPAIVGEEGAELAHIPGKGLTLVGTKGPQLFGNLPKGTSVLPNNHTQNLLKSFGFPGYKDGIGDYFDVFLKGAGSVWDMVKNKFSLQDSLIPSWLNSHTGSPLSHIGDMAKDWIKKTFDEMFTFDSKSFGGSGVQRWAGVAAQALRMTGQFTKANLDKLLYQMKTESGGNPRAINLWDINAKRGIPSKGIMQVIDPTFRAYAMPGFNTNIYDPLSNMLASIRYSLSRYGSLSKAWRGVGYATGGRVGTDGFYQLAEGGWPEWIIPTDPSRRTDAMKLLALAGREIGGNKRPNQLPNVGVTTDDSLLQKLLEATIQQTQILVRLLQKDASFNVDGRELARTISGHVKEFNDFDSDRNRVFEGRAY</sequence>
<dbReference type="PANTHER" id="PTHR37813:SF1">
    <property type="entry name" value="FELS-2 PROPHAGE PROTEIN"/>
    <property type="match status" value="1"/>
</dbReference>
<dbReference type="InterPro" id="IPR023346">
    <property type="entry name" value="Lysozyme-like_dom_sf"/>
</dbReference>
<gene>
    <name evidence="6" type="ORF">CU635_21640</name>
    <name evidence="7" type="ORF">CVD25_06505</name>
</gene>
<keyword evidence="1" id="KW-1188">Viral release from host cell</keyword>
<feature type="domain" description="Phage tail tape measure protein" evidence="5">
    <location>
        <begin position="242"/>
        <end position="414"/>
    </location>
</feature>
<keyword evidence="3" id="KW-0812">Transmembrane</keyword>
<dbReference type="SUPFAM" id="SSF53955">
    <property type="entry name" value="Lysozyme-like"/>
    <property type="match status" value="1"/>
</dbReference>
<keyword evidence="2" id="KW-0175">Coiled coil</keyword>
<dbReference type="Pfam" id="PF10145">
    <property type="entry name" value="PhageMin_Tail"/>
    <property type="match status" value="1"/>
</dbReference>
<dbReference type="EMBL" id="PGVD01000018">
    <property type="protein sequence ID" value="PLR99169.1"/>
    <property type="molecule type" value="Genomic_DNA"/>
</dbReference>
<proteinExistence type="predicted"/>
<evidence type="ECO:0000313" key="6">
    <source>
        <dbReference type="EMBL" id="PLR79699.1"/>
    </source>
</evidence>
<feature type="transmembrane region" description="Helical" evidence="3">
    <location>
        <begin position="508"/>
        <end position="536"/>
    </location>
</feature>
<name>A0A2N5GG09_9BACI</name>
<dbReference type="EMBL" id="PGVA01000080">
    <property type="protein sequence ID" value="PLR79699.1"/>
    <property type="molecule type" value="Genomic_DNA"/>
</dbReference>
<reference evidence="7 9" key="2">
    <citation type="submission" date="2017-12" db="EMBL/GenBank/DDBJ databases">
        <title>Comparative Functional Genomics of Dry Heat Resistant strains isolated from the Viking Spacecraft.</title>
        <authorList>
            <person name="Seuylemezian A."/>
            <person name="Cooper K."/>
            <person name="Vaishampayan P."/>
        </authorList>
    </citation>
    <scope>NUCLEOTIDE SEQUENCE [LARGE SCALE GENOMIC DNA]</scope>
    <source>
        <strain evidence="7 9">ATCC 29669</strain>
    </source>
</reference>
<organism evidence="6 8">
    <name type="scientific">Bacillus canaveralius</name>
    <dbReference type="NCBI Taxonomy" id="1403243"/>
    <lineage>
        <taxon>Bacteria</taxon>
        <taxon>Bacillati</taxon>
        <taxon>Bacillota</taxon>
        <taxon>Bacilli</taxon>
        <taxon>Bacillales</taxon>
        <taxon>Bacillaceae</taxon>
        <taxon>Bacillus</taxon>
    </lineage>
</organism>